<dbReference type="RefSeq" id="WP_208600328.1">
    <property type="nucleotide sequence ID" value="NZ_FMCV01000007.1"/>
</dbReference>
<evidence type="ECO:0000313" key="3">
    <source>
        <dbReference type="Proteomes" id="UP000198551"/>
    </source>
</evidence>
<organism evidence="2 3">
    <name type="scientific">Micromonospora marina</name>
    <dbReference type="NCBI Taxonomy" id="307120"/>
    <lineage>
        <taxon>Bacteria</taxon>
        <taxon>Bacillati</taxon>
        <taxon>Actinomycetota</taxon>
        <taxon>Actinomycetes</taxon>
        <taxon>Micromonosporales</taxon>
        <taxon>Micromonosporaceae</taxon>
        <taxon>Micromonospora</taxon>
    </lineage>
</organism>
<dbReference type="EMBL" id="FMCV01000007">
    <property type="protein sequence ID" value="SCF06057.1"/>
    <property type="molecule type" value="Genomic_DNA"/>
</dbReference>
<dbReference type="Proteomes" id="UP000198551">
    <property type="component" value="Unassembled WGS sequence"/>
</dbReference>
<dbReference type="AlphaFoldDB" id="A0A1C4XCH9"/>
<accession>A0A1C4XCH9</accession>
<name>A0A1C4XCH9_9ACTN</name>
<sequence>MQPARIAVRVSRSLGVDLTDGDSLDAALAHADAVVDTTNCTATGRDEAVAYFVPVYRRPPSTSGSPGRYSLAPPSTEHLGPGHGCHRLLSRDGVLLREL</sequence>
<gene>
    <name evidence="2" type="ORF">GA0070215_10747</name>
</gene>
<evidence type="ECO:0000256" key="1">
    <source>
        <dbReference type="SAM" id="MobiDB-lite"/>
    </source>
</evidence>
<evidence type="ECO:0000313" key="2">
    <source>
        <dbReference type="EMBL" id="SCF06057.1"/>
    </source>
</evidence>
<reference evidence="3" key="1">
    <citation type="submission" date="2016-06" db="EMBL/GenBank/DDBJ databases">
        <authorList>
            <person name="Varghese N."/>
        </authorList>
    </citation>
    <scope>NUCLEOTIDE SEQUENCE [LARGE SCALE GENOMIC DNA]</scope>
    <source>
        <strain evidence="3">DSM 45555</strain>
    </source>
</reference>
<keyword evidence="3" id="KW-1185">Reference proteome</keyword>
<proteinExistence type="predicted"/>
<feature type="region of interest" description="Disordered" evidence="1">
    <location>
        <begin position="59"/>
        <end position="84"/>
    </location>
</feature>
<protein>
    <submittedName>
        <fullName evidence="2">Uncharacterized protein</fullName>
    </submittedName>
</protein>